<evidence type="ECO:0000313" key="1">
    <source>
        <dbReference type="EMBL" id="CAF1568039.1"/>
    </source>
</evidence>
<dbReference type="OrthoDB" id="10062768at2759"/>
<evidence type="ECO:0000313" key="2">
    <source>
        <dbReference type="EMBL" id="CAF4430578.1"/>
    </source>
</evidence>
<organism evidence="1 3">
    <name type="scientific">Didymodactylos carnosus</name>
    <dbReference type="NCBI Taxonomy" id="1234261"/>
    <lineage>
        <taxon>Eukaryota</taxon>
        <taxon>Metazoa</taxon>
        <taxon>Spiralia</taxon>
        <taxon>Gnathifera</taxon>
        <taxon>Rotifera</taxon>
        <taxon>Eurotatoria</taxon>
        <taxon>Bdelloidea</taxon>
        <taxon>Philodinida</taxon>
        <taxon>Philodinidae</taxon>
        <taxon>Didymodactylos</taxon>
    </lineage>
</organism>
<evidence type="ECO:0000313" key="3">
    <source>
        <dbReference type="Proteomes" id="UP000663829"/>
    </source>
</evidence>
<dbReference type="Proteomes" id="UP000663829">
    <property type="component" value="Unassembled WGS sequence"/>
</dbReference>
<dbReference type="EMBL" id="CAJOBC010095147">
    <property type="protein sequence ID" value="CAF4430578.1"/>
    <property type="molecule type" value="Genomic_DNA"/>
</dbReference>
<dbReference type="Proteomes" id="UP000681722">
    <property type="component" value="Unassembled WGS sequence"/>
</dbReference>
<sequence length="286" mass="33223">MFQKTGNIDFTSKDLLENINEVMAFCKQNCSAKCLSVLLYMSLRHFNVSCRNVDAFLSEIGGYRAATCHRQTDRLIHYGFEKFVAHARDGKRGDAFWDMYPNIEQEAREFSMEACTRKAASFTVEELAQFINDKYCEINGLPKKDSGYIRSVQSCRLDLKAWGITYSANKSRPYFLGHERPEVVEHREQIINYFLSREQFYYQVSEGGDPKWVQPSVPEPVVLLCHDESTFRSTEISHKRWMAEGHEPFFVKGEGFRCPDDFIEWTDDNGKHQKVSCYYPSDVKEG</sequence>
<protein>
    <submittedName>
        <fullName evidence="1">Uncharacterized protein</fullName>
    </submittedName>
</protein>
<dbReference type="AlphaFoldDB" id="A0A815YAS1"/>
<name>A0A815YAS1_9BILA</name>
<keyword evidence="3" id="KW-1185">Reference proteome</keyword>
<gene>
    <name evidence="1" type="ORF">GPM918_LOCUS40205</name>
    <name evidence="2" type="ORF">SRO942_LOCUS41131</name>
</gene>
<comment type="caution">
    <text evidence="1">The sequence shown here is derived from an EMBL/GenBank/DDBJ whole genome shotgun (WGS) entry which is preliminary data.</text>
</comment>
<dbReference type="EMBL" id="CAJNOQ010029337">
    <property type="protein sequence ID" value="CAF1568039.1"/>
    <property type="molecule type" value="Genomic_DNA"/>
</dbReference>
<reference evidence="1" key="1">
    <citation type="submission" date="2021-02" db="EMBL/GenBank/DDBJ databases">
        <authorList>
            <person name="Nowell W R."/>
        </authorList>
    </citation>
    <scope>NUCLEOTIDE SEQUENCE</scope>
</reference>
<proteinExistence type="predicted"/>
<accession>A0A815YAS1</accession>